<dbReference type="EMBL" id="JBGBPQ010000031">
    <property type="protein sequence ID" value="KAL1495786.1"/>
    <property type="molecule type" value="Genomic_DNA"/>
</dbReference>
<evidence type="ECO:0000256" key="1">
    <source>
        <dbReference type="ARBA" id="ARBA00010926"/>
    </source>
</evidence>
<dbReference type="InterPro" id="IPR032640">
    <property type="entry name" value="AMPK1_CBM"/>
</dbReference>
<reference evidence="4 5" key="1">
    <citation type="journal article" date="2024" name="Science">
        <title>Giant polyketide synthase enzymes in the biosynthesis of giant marine polyether toxins.</title>
        <authorList>
            <person name="Fallon T.R."/>
            <person name="Shende V.V."/>
            <person name="Wierzbicki I.H."/>
            <person name="Pendleton A.L."/>
            <person name="Watervoot N.F."/>
            <person name="Auber R.P."/>
            <person name="Gonzalez D.J."/>
            <person name="Wisecaver J.H."/>
            <person name="Moore B.S."/>
        </authorList>
    </citation>
    <scope>NUCLEOTIDE SEQUENCE [LARGE SCALE GENOMIC DNA]</scope>
    <source>
        <strain evidence="4 5">12B1</strain>
    </source>
</reference>
<dbReference type="Pfam" id="PF04739">
    <property type="entry name" value="AMPKBI"/>
    <property type="match status" value="1"/>
</dbReference>
<feature type="compositionally biased region" description="Pro residues" evidence="2">
    <location>
        <begin position="281"/>
        <end position="294"/>
    </location>
</feature>
<proteinExistence type="inferred from homology"/>
<dbReference type="InterPro" id="IPR006828">
    <property type="entry name" value="ASC_dom"/>
</dbReference>
<dbReference type="Gene3D" id="2.60.40.10">
    <property type="entry name" value="Immunoglobulins"/>
    <property type="match status" value="1"/>
</dbReference>
<dbReference type="InterPro" id="IPR013783">
    <property type="entry name" value="Ig-like_fold"/>
</dbReference>
<comment type="caution">
    <text evidence="4">The sequence shown here is derived from an EMBL/GenBank/DDBJ whole genome shotgun (WGS) entry which is preliminary data.</text>
</comment>
<dbReference type="Pfam" id="PF16561">
    <property type="entry name" value="AMPK1_CBM"/>
    <property type="match status" value="1"/>
</dbReference>
<feature type="domain" description="Association with the SNF1 complex (ASC)" evidence="3">
    <location>
        <begin position="131"/>
        <end position="222"/>
    </location>
</feature>
<dbReference type="PANTHER" id="PTHR46316">
    <property type="entry name" value="SNF1-RELATED PROTEIN KINASE REGULATORY SUBUNIT BETA-1"/>
    <property type="match status" value="1"/>
</dbReference>
<feature type="region of interest" description="Disordered" evidence="2">
    <location>
        <begin position="227"/>
        <end position="333"/>
    </location>
</feature>
<dbReference type="InterPro" id="IPR014756">
    <property type="entry name" value="Ig_E-set"/>
</dbReference>
<evidence type="ECO:0000313" key="4">
    <source>
        <dbReference type="EMBL" id="KAL1495786.1"/>
    </source>
</evidence>
<evidence type="ECO:0000259" key="3">
    <source>
        <dbReference type="SMART" id="SM01010"/>
    </source>
</evidence>
<dbReference type="InterPro" id="IPR043554">
    <property type="entry name" value="KINB"/>
</dbReference>
<dbReference type="Gene3D" id="6.20.250.60">
    <property type="match status" value="1"/>
</dbReference>
<keyword evidence="5" id="KW-1185">Reference proteome</keyword>
<sequence>MGQAGSQEAPLPPPDIAGGVGSSQPMAEQRTEALVVPTVLQWSTGGTSVYVTGSFNNWGERIPLRRSGADFVVCLNLLPGTYQYKFIVDSEWRFAPDQPTVRDEMGNINNCVTVEDQQMYLHEDPCSGFFGDNPNNAYTQVLPDEITLAKEPPLAPVHLTVIPMNNPAAPMPSIASWSMQPPQSVTLLHMCLQRTDRANVSVVSTTQRFRSKFVTIVIYKPFDHSRDGWPSRGAMGQQQQQLLAAPQARVSWSGGGEAQAGGAPFGTSPGFAPPSMAGQMLPPPVPQRAQPPAPANFSHQLSSAESMDLGSRAASQSANMDTSADWHIPDASP</sequence>
<dbReference type="SUPFAM" id="SSF81296">
    <property type="entry name" value="E set domains"/>
    <property type="match status" value="1"/>
</dbReference>
<evidence type="ECO:0000256" key="2">
    <source>
        <dbReference type="SAM" id="MobiDB-lite"/>
    </source>
</evidence>
<dbReference type="GO" id="GO:0005737">
    <property type="term" value="C:cytoplasm"/>
    <property type="evidence" value="ECO:0007669"/>
    <property type="project" value="UniProtKB-ARBA"/>
</dbReference>
<dbReference type="CDD" id="cd02859">
    <property type="entry name" value="E_set_AMPKbeta_like_N"/>
    <property type="match status" value="1"/>
</dbReference>
<comment type="similarity">
    <text evidence="1">Belongs to the 5'-AMP-activated protein kinase beta subunit family.</text>
</comment>
<dbReference type="InterPro" id="IPR037256">
    <property type="entry name" value="ASC_dom_sf"/>
</dbReference>
<dbReference type="PANTHER" id="PTHR46316:SF2">
    <property type="entry name" value="SNF1-RELATED PROTEIN KINASE REGULATORY SUBUNIT BETA-2"/>
    <property type="match status" value="1"/>
</dbReference>
<protein>
    <recommendedName>
        <fullName evidence="3">Association with the SNF1 complex (ASC) domain-containing protein</fullName>
    </recommendedName>
</protein>
<evidence type="ECO:0000313" key="5">
    <source>
        <dbReference type="Proteomes" id="UP001515480"/>
    </source>
</evidence>
<name>A0AB34IDC8_PRYPA</name>
<dbReference type="SMART" id="SM01010">
    <property type="entry name" value="AMPKBI"/>
    <property type="match status" value="1"/>
</dbReference>
<dbReference type="AlphaFoldDB" id="A0AB34IDC8"/>
<feature type="compositionally biased region" description="Polar residues" evidence="2">
    <location>
        <begin position="313"/>
        <end position="322"/>
    </location>
</feature>
<gene>
    <name evidence="4" type="ORF">AB1Y20_016648</name>
</gene>
<organism evidence="4 5">
    <name type="scientific">Prymnesium parvum</name>
    <name type="common">Toxic golden alga</name>
    <dbReference type="NCBI Taxonomy" id="97485"/>
    <lineage>
        <taxon>Eukaryota</taxon>
        <taxon>Haptista</taxon>
        <taxon>Haptophyta</taxon>
        <taxon>Prymnesiophyceae</taxon>
        <taxon>Prymnesiales</taxon>
        <taxon>Prymnesiaceae</taxon>
        <taxon>Prymnesium</taxon>
    </lineage>
</organism>
<dbReference type="SUPFAM" id="SSF160219">
    <property type="entry name" value="AMPKBI-like"/>
    <property type="match status" value="1"/>
</dbReference>
<feature type="region of interest" description="Disordered" evidence="2">
    <location>
        <begin position="1"/>
        <end position="28"/>
    </location>
</feature>
<feature type="compositionally biased region" description="Low complexity" evidence="2">
    <location>
        <begin position="237"/>
        <end position="248"/>
    </location>
</feature>
<accession>A0AB34IDC8</accession>
<dbReference type="Proteomes" id="UP001515480">
    <property type="component" value="Unassembled WGS sequence"/>
</dbReference>